<dbReference type="EMBL" id="CP042912">
    <property type="protein sequence ID" value="QEG22712.1"/>
    <property type="molecule type" value="Genomic_DNA"/>
</dbReference>
<accession>A0A5B9PCS6</accession>
<dbReference type="STRING" id="980251.GCA_001642875_04688"/>
<proteinExistence type="predicted"/>
<dbReference type="Proteomes" id="UP000322214">
    <property type="component" value="Chromosome"/>
</dbReference>
<feature type="signal peptide" evidence="1">
    <location>
        <begin position="1"/>
        <end position="19"/>
    </location>
</feature>
<evidence type="ECO:0000256" key="1">
    <source>
        <dbReference type="SAM" id="SignalP"/>
    </source>
</evidence>
<name>A0A5B9PCS6_9BACT</name>
<evidence type="ECO:0000313" key="2">
    <source>
        <dbReference type="EMBL" id="QEG22712.1"/>
    </source>
</evidence>
<keyword evidence="3" id="KW-1185">Reference proteome</keyword>
<organism evidence="2 3">
    <name type="scientific">Mariniblastus fucicola</name>
    <dbReference type="NCBI Taxonomy" id="980251"/>
    <lineage>
        <taxon>Bacteria</taxon>
        <taxon>Pseudomonadati</taxon>
        <taxon>Planctomycetota</taxon>
        <taxon>Planctomycetia</taxon>
        <taxon>Pirellulales</taxon>
        <taxon>Pirellulaceae</taxon>
        <taxon>Mariniblastus</taxon>
    </lineage>
</organism>
<reference evidence="2 3" key="1">
    <citation type="submission" date="2019-08" db="EMBL/GenBank/DDBJ databases">
        <title>Deep-cultivation of Planctomycetes and their phenomic and genomic characterization uncovers novel biology.</title>
        <authorList>
            <person name="Wiegand S."/>
            <person name="Jogler M."/>
            <person name="Boedeker C."/>
            <person name="Pinto D."/>
            <person name="Vollmers J."/>
            <person name="Rivas-Marin E."/>
            <person name="Kohn T."/>
            <person name="Peeters S.H."/>
            <person name="Heuer A."/>
            <person name="Rast P."/>
            <person name="Oberbeckmann S."/>
            <person name="Bunk B."/>
            <person name="Jeske O."/>
            <person name="Meyerdierks A."/>
            <person name="Storesund J.E."/>
            <person name="Kallscheuer N."/>
            <person name="Luecker S."/>
            <person name="Lage O.M."/>
            <person name="Pohl T."/>
            <person name="Merkel B.J."/>
            <person name="Hornburger P."/>
            <person name="Mueller R.-W."/>
            <person name="Bruemmer F."/>
            <person name="Labrenz M."/>
            <person name="Spormann A.M."/>
            <person name="Op den Camp H."/>
            <person name="Overmann J."/>
            <person name="Amann R."/>
            <person name="Jetten M.S.M."/>
            <person name="Mascher T."/>
            <person name="Medema M.H."/>
            <person name="Devos D.P."/>
            <person name="Kaster A.-K."/>
            <person name="Ovreas L."/>
            <person name="Rohde M."/>
            <person name="Galperin M.Y."/>
            <person name="Jogler C."/>
        </authorList>
    </citation>
    <scope>NUCLEOTIDE SEQUENCE [LARGE SCALE GENOMIC DNA]</scope>
    <source>
        <strain evidence="2 3">FC18</strain>
    </source>
</reference>
<gene>
    <name evidence="2" type="ORF">MFFC18_25950</name>
</gene>
<feature type="chain" id="PRO_5022691458" description="PepSY domain-containing protein" evidence="1">
    <location>
        <begin position="20"/>
        <end position="112"/>
    </location>
</feature>
<keyword evidence="1" id="KW-0732">Signal</keyword>
<evidence type="ECO:0008006" key="4">
    <source>
        <dbReference type="Google" id="ProtNLM"/>
    </source>
</evidence>
<evidence type="ECO:0000313" key="3">
    <source>
        <dbReference type="Proteomes" id="UP000322214"/>
    </source>
</evidence>
<sequence length="112" mass="12166" precursor="true">MNRFSLKALLLTVTASVFATVVVVHIASLMQPTPSIRIQAGVDTDDAARMIEIAKSAIQQRESWNVDDSVILVARIDGNWQLNVSPRPLTPGLGLALTIDDNGKLIEYLQAP</sequence>
<dbReference type="KEGG" id="mff:MFFC18_25950"/>
<protein>
    <recommendedName>
        <fullName evidence="4">PepSY domain-containing protein</fullName>
    </recommendedName>
</protein>
<dbReference type="AlphaFoldDB" id="A0A5B9PCS6"/>